<evidence type="ECO:0000256" key="1">
    <source>
        <dbReference type="SAM" id="MobiDB-lite"/>
    </source>
</evidence>
<dbReference type="AlphaFoldDB" id="A0A9W6WSR7"/>
<protein>
    <submittedName>
        <fullName evidence="2">Unnamed protein product</fullName>
    </submittedName>
</protein>
<name>A0A9W6WSR7_9STRA</name>
<accession>A0A9W6WSR7</accession>
<organism evidence="2 3">
    <name type="scientific">Phytophthora lilii</name>
    <dbReference type="NCBI Taxonomy" id="2077276"/>
    <lineage>
        <taxon>Eukaryota</taxon>
        <taxon>Sar</taxon>
        <taxon>Stramenopiles</taxon>
        <taxon>Oomycota</taxon>
        <taxon>Peronosporomycetes</taxon>
        <taxon>Peronosporales</taxon>
        <taxon>Peronosporaceae</taxon>
        <taxon>Phytophthora</taxon>
    </lineage>
</organism>
<reference evidence="2" key="1">
    <citation type="submission" date="2023-04" db="EMBL/GenBank/DDBJ databases">
        <title>Phytophthora lilii NBRC 32176.</title>
        <authorList>
            <person name="Ichikawa N."/>
            <person name="Sato H."/>
            <person name="Tonouchi N."/>
        </authorList>
    </citation>
    <scope>NUCLEOTIDE SEQUENCE</scope>
    <source>
        <strain evidence="2">NBRC 32176</strain>
    </source>
</reference>
<feature type="region of interest" description="Disordered" evidence="1">
    <location>
        <begin position="91"/>
        <end position="111"/>
    </location>
</feature>
<gene>
    <name evidence="2" type="ORF">Plil01_001065400</name>
</gene>
<dbReference type="EMBL" id="BSXW01000568">
    <property type="protein sequence ID" value="GMF25744.1"/>
    <property type="molecule type" value="Genomic_DNA"/>
</dbReference>
<keyword evidence="3" id="KW-1185">Reference proteome</keyword>
<proteinExistence type="predicted"/>
<evidence type="ECO:0000313" key="3">
    <source>
        <dbReference type="Proteomes" id="UP001165083"/>
    </source>
</evidence>
<evidence type="ECO:0000313" key="2">
    <source>
        <dbReference type="EMBL" id="GMF25744.1"/>
    </source>
</evidence>
<comment type="caution">
    <text evidence="2">The sequence shown here is derived from an EMBL/GenBank/DDBJ whole genome shotgun (WGS) entry which is preliminary data.</text>
</comment>
<dbReference type="Proteomes" id="UP001165083">
    <property type="component" value="Unassembled WGS sequence"/>
</dbReference>
<sequence length="111" mass="12582">MPLKIYQDSFFSFDKYGASQNPRAVDHIAFIRIVSAKRPIASTYIWTYTSIVPSSCSRYTAPYINFPRIADFGKIPDTAVAGLVEPPRSRFGSRFRSNDSRRSQVNKLARA</sequence>